<keyword evidence="2" id="KW-1185">Reference proteome</keyword>
<proteinExistence type="predicted"/>
<dbReference type="Proteomes" id="UP001642360">
    <property type="component" value="Unassembled WGS sequence"/>
</dbReference>
<accession>A0ABC8TX30</accession>
<evidence type="ECO:0000313" key="2">
    <source>
        <dbReference type="Proteomes" id="UP001642360"/>
    </source>
</evidence>
<comment type="caution">
    <text evidence="1">The sequence shown here is derived from an EMBL/GenBank/DDBJ whole genome shotgun (WGS) entry which is preliminary data.</text>
</comment>
<reference evidence="1 2" key="1">
    <citation type="submission" date="2024-02" db="EMBL/GenBank/DDBJ databases">
        <authorList>
            <person name="Vignale AGUSTIN F."/>
            <person name="Sosa J E."/>
            <person name="Modenutti C."/>
        </authorList>
    </citation>
    <scope>NUCLEOTIDE SEQUENCE [LARGE SCALE GENOMIC DNA]</scope>
</reference>
<dbReference type="AlphaFoldDB" id="A0ABC8TX30"/>
<dbReference type="EMBL" id="CAUOFW020006280">
    <property type="protein sequence ID" value="CAK9174049.1"/>
    <property type="molecule type" value="Genomic_DNA"/>
</dbReference>
<gene>
    <name evidence="1" type="ORF">ILEXP_LOCUS43789</name>
</gene>
<protein>
    <submittedName>
        <fullName evidence="1">Uncharacterized protein</fullName>
    </submittedName>
</protein>
<organism evidence="1 2">
    <name type="scientific">Ilex paraguariensis</name>
    <name type="common">yerba mate</name>
    <dbReference type="NCBI Taxonomy" id="185542"/>
    <lineage>
        <taxon>Eukaryota</taxon>
        <taxon>Viridiplantae</taxon>
        <taxon>Streptophyta</taxon>
        <taxon>Embryophyta</taxon>
        <taxon>Tracheophyta</taxon>
        <taxon>Spermatophyta</taxon>
        <taxon>Magnoliopsida</taxon>
        <taxon>eudicotyledons</taxon>
        <taxon>Gunneridae</taxon>
        <taxon>Pentapetalae</taxon>
        <taxon>asterids</taxon>
        <taxon>campanulids</taxon>
        <taxon>Aquifoliales</taxon>
        <taxon>Aquifoliaceae</taxon>
        <taxon>Ilex</taxon>
    </lineage>
</organism>
<evidence type="ECO:0000313" key="1">
    <source>
        <dbReference type="EMBL" id="CAK9174049.1"/>
    </source>
</evidence>
<sequence length="155" mass="16579">MITDASAVASFITAWASSSQAEVPNETIHQPNFDLGSLFSPITGQDISLVLCNLEMNVVMRRFVFNAAATKKLKANTKAIAQIQTNGMECQPNACGGGDSSDMEGPYKCSSSKTLTLEGFIAHPICEHEGENSPTIAKDFIGKLCFGCHCSILSR</sequence>
<name>A0ABC8TX30_9AQUA</name>